<feature type="transmembrane region" description="Helical" evidence="7">
    <location>
        <begin position="99"/>
        <end position="124"/>
    </location>
</feature>
<name>A0A4R6IE28_9MOLU</name>
<evidence type="ECO:0000256" key="3">
    <source>
        <dbReference type="ARBA" id="ARBA00022475"/>
    </source>
</evidence>
<evidence type="ECO:0000256" key="4">
    <source>
        <dbReference type="ARBA" id="ARBA00022692"/>
    </source>
</evidence>
<evidence type="ECO:0000313" key="9">
    <source>
        <dbReference type="EMBL" id="TDO19877.1"/>
    </source>
</evidence>
<feature type="domain" description="ABC transmembrane type-1" evidence="8">
    <location>
        <begin position="95"/>
        <end position="309"/>
    </location>
</feature>
<evidence type="ECO:0000313" key="10">
    <source>
        <dbReference type="Proteomes" id="UP000295518"/>
    </source>
</evidence>
<organism evidence="9 10">
    <name type="scientific">Mycoplasma testudineum</name>
    <dbReference type="NCBI Taxonomy" id="244584"/>
    <lineage>
        <taxon>Bacteria</taxon>
        <taxon>Bacillati</taxon>
        <taxon>Mycoplasmatota</taxon>
        <taxon>Mollicutes</taxon>
        <taxon>Mycoplasmataceae</taxon>
        <taxon>Mycoplasma</taxon>
    </lineage>
</organism>
<evidence type="ECO:0000256" key="1">
    <source>
        <dbReference type="ARBA" id="ARBA00004651"/>
    </source>
</evidence>
<evidence type="ECO:0000256" key="2">
    <source>
        <dbReference type="ARBA" id="ARBA00022448"/>
    </source>
</evidence>
<dbReference type="InterPro" id="IPR000515">
    <property type="entry name" value="MetI-like"/>
</dbReference>
<dbReference type="PANTHER" id="PTHR30193:SF37">
    <property type="entry name" value="INNER MEMBRANE ABC TRANSPORTER PERMEASE PROTEIN YCJO"/>
    <property type="match status" value="1"/>
</dbReference>
<keyword evidence="10" id="KW-1185">Reference proteome</keyword>
<evidence type="ECO:0000259" key="8">
    <source>
        <dbReference type="PROSITE" id="PS50928"/>
    </source>
</evidence>
<reference evidence="9 10" key="1">
    <citation type="submission" date="2019-03" db="EMBL/GenBank/DDBJ databases">
        <title>Genomic Encyclopedia of Archaeal and Bacterial Type Strains, Phase II (KMG-II): from individual species to whole genera.</title>
        <authorList>
            <person name="Goeker M."/>
        </authorList>
    </citation>
    <scope>NUCLEOTIDE SEQUENCE [LARGE SCALE GENOMIC DNA]</scope>
    <source>
        <strain evidence="9 10">ATCC 700618</strain>
    </source>
</reference>
<proteinExistence type="inferred from homology"/>
<feature type="transmembrane region" description="Helical" evidence="7">
    <location>
        <begin position="288"/>
        <end position="309"/>
    </location>
</feature>
<dbReference type="EMBL" id="SNWN01000012">
    <property type="protein sequence ID" value="TDO19877.1"/>
    <property type="molecule type" value="Genomic_DNA"/>
</dbReference>
<dbReference type="InterPro" id="IPR051393">
    <property type="entry name" value="ABC_transporter_permease"/>
</dbReference>
<keyword evidence="3" id="KW-1003">Cell membrane</keyword>
<keyword evidence="9" id="KW-0762">Sugar transport</keyword>
<feature type="transmembrane region" description="Helical" evidence="7">
    <location>
        <begin position="180"/>
        <end position="202"/>
    </location>
</feature>
<comment type="caution">
    <text evidence="9">The sequence shown here is derived from an EMBL/GenBank/DDBJ whole genome shotgun (WGS) entry which is preliminary data.</text>
</comment>
<evidence type="ECO:0000256" key="5">
    <source>
        <dbReference type="ARBA" id="ARBA00022989"/>
    </source>
</evidence>
<dbReference type="AlphaFoldDB" id="A0A4R6IE28"/>
<dbReference type="PANTHER" id="PTHR30193">
    <property type="entry name" value="ABC TRANSPORTER PERMEASE PROTEIN"/>
    <property type="match status" value="1"/>
</dbReference>
<dbReference type="RefSeq" id="WP_094254678.1">
    <property type="nucleotide sequence ID" value="NZ_NNCE01000004.1"/>
</dbReference>
<dbReference type="GO" id="GO:0005886">
    <property type="term" value="C:plasma membrane"/>
    <property type="evidence" value="ECO:0007669"/>
    <property type="project" value="UniProtKB-SubCell"/>
</dbReference>
<evidence type="ECO:0000256" key="6">
    <source>
        <dbReference type="ARBA" id="ARBA00023136"/>
    </source>
</evidence>
<protein>
    <submittedName>
        <fullName evidence="9">Multiple sugar transport system permease protein</fullName>
    </submittedName>
</protein>
<dbReference type="SUPFAM" id="SSF161098">
    <property type="entry name" value="MetI-like"/>
    <property type="match status" value="1"/>
</dbReference>
<dbReference type="InterPro" id="IPR035906">
    <property type="entry name" value="MetI-like_sf"/>
</dbReference>
<keyword evidence="2 7" id="KW-0813">Transport</keyword>
<accession>A0A4R6IE28</accession>
<dbReference type="Gene3D" id="1.10.3720.10">
    <property type="entry name" value="MetI-like"/>
    <property type="match status" value="1"/>
</dbReference>
<keyword evidence="6 7" id="KW-0472">Membrane</keyword>
<sequence length="341" mass="38375">MIKRYFFDKYLIWKSSRIQGQSILILNKRVPILIPLLLILPAVIVLVMFTIIPGIITVDQSTRVLPDARINVDLFTRGIEAYQRVANHEYFQLGIRNSILYAFISLPITMVISILISTAIAHVYRKLARGFWQTVFFLPYVTNAVAVSLSFVYLFQLDGIFNNWFGLSTNWLNTNNSSDFSAMFVILIQGVWRSLAFNILLFTTAMLSVDKTNYKAASVDGASPRKQFFTITLPSIQRTTNLLITLGIIGAIKVFPLALFDNNTGSAQLNGGATMMVYITDRLRASDFPASSAASIIMFAIGIAFTIVLRGGYGQVLKFAGYRKEKNVHNKIKDWKKIKQN</sequence>
<feature type="transmembrane region" description="Helical" evidence="7">
    <location>
        <begin position="32"/>
        <end position="56"/>
    </location>
</feature>
<keyword evidence="5 7" id="KW-1133">Transmembrane helix</keyword>
<evidence type="ECO:0000256" key="7">
    <source>
        <dbReference type="RuleBase" id="RU363032"/>
    </source>
</evidence>
<feature type="transmembrane region" description="Helical" evidence="7">
    <location>
        <begin position="242"/>
        <end position="260"/>
    </location>
</feature>
<dbReference type="CDD" id="cd06261">
    <property type="entry name" value="TM_PBP2"/>
    <property type="match status" value="1"/>
</dbReference>
<feature type="transmembrane region" description="Helical" evidence="7">
    <location>
        <begin position="136"/>
        <end position="155"/>
    </location>
</feature>
<gene>
    <name evidence="9" type="ORF">EI74_0516</name>
</gene>
<dbReference type="Pfam" id="PF00528">
    <property type="entry name" value="BPD_transp_1"/>
    <property type="match status" value="1"/>
</dbReference>
<dbReference type="Proteomes" id="UP000295518">
    <property type="component" value="Unassembled WGS sequence"/>
</dbReference>
<comment type="subcellular location">
    <subcellularLocation>
        <location evidence="1 7">Cell membrane</location>
        <topology evidence="1 7">Multi-pass membrane protein</topology>
    </subcellularLocation>
</comment>
<dbReference type="GO" id="GO:0055085">
    <property type="term" value="P:transmembrane transport"/>
    <property type="evidence" value="ECO:0007669"/>
    <property type="project" value="InterPro"/>
</dbReference>
<keyword evidence="4 7" id="KW-0812">Transmembrane</keyword>
<dbReference type="PROSITE" id="PS50928">
    <property type="entry name" value="ABC_TM1"/>
    <property type="match status" value="1"/>
</dbReference>
<comment type="similarity">
    <text evidence="7">Belongs to the binding-protein-dependent transport system permease family.</text>
</comment>
<dbReference type="OrthoDB" id="42615at2"/>